<evidence type="ECO:0000313" key="4">
    <source>
        <dbReference type="Proteomes" id="UP000238563"/>
    </source>
</evidence>
<dbReference type="CDD" id="cd03801">
    <property type="entry name" value="GT4_PimA-like"/>
    <property type="match status" value="1"/>
</dbReference>
<dbReference type="Gene3D" id="3.40.50.2000">
    <property type="entry name" value="Glycogen Phosphorylase B"/>
    <property type="match status" value="2"/>
</dbReference>
<dbReference type="GO" id="GO:0016757">
    <property type="term" value="F:glycosyltransferase activity"/>
    <property type="evidence" value="ECO:0007669"/>
    <property type="project" value="InterPro"/>
</dbReference>
<proteinExistence type="predicted"/>
<dbReference type="Pfam" id="PF00534">
    <property type="entry name" value="Glycos_transf_1"/>
    <property type="match status" value="1"/>
</dbReference>
<evidence type="ECO:0000259" key="2">
    <source>
        <dbReference type="Pfam" id="PF13439"/>
    </source>
</evidence>
<comment type="caution">
    <text evidence="3">The sequence shown here is derived from an EMBL/GenBank/DDBJ whole genome shotgun (WGS) entry which is preliminary data.</text>
</comment>
<feature type="domain" description="Glycosyl transferase family 1" evidence="1">
    <location>
        <begin position="197"/>
        <end position="343"/>
    </location>
</feature>
<organism evidence="3 4">
    <name type="scientific">Phyllobacterium myrsinacearum</name>
    <dbReference type="NCBI Taxonomy" id="28101"/>
    <lineage>
        <taxon>Bacteria</taxon>
        <taxon>Pseudomonadati</taxon>
        <taxon>Pseudomonadota</taxon>
        <taxon>Alphaproteobacteria</taxon>
        <taxon>Hyphomicrobiales</taxon>
        <taxon>Phyllobacteriaceae</taxon>
        <taxon>Phyllobacterium</taxon>
    </lineage>
</organism>
<dbReference type="SUPFAM" id="SSF53756">
    <property type="entry name" value="UDP-Glycosyltransferase/glycogen phosphorylase"/>
    <property type="match status" value="1"/>
</dbReference>
<dbReference type="Pfam" id="PF13439">
    <property type="entry name" value="Glyco_transf_4"/>
    <property type="match status" value="1"/>
</dbReference>
<gene>
    <name evidence="3" type="ORF">C5750_18715</name>
</gene>
<accession>A0A2S9JDC9</accession>
<keyword evidence="3" id="KW-0808">Transferase</keyword>
<dbReference type="AlphaFoldDB" id="A0A2S9JDC9"/>
<dbReference type="InterPro" id="IPR028098">
    <property type="entry name" value="Glyco_trans_4-like_N"/>
</dbReference>
<dbReference type="RefSeq" id="WP_105735548.1">
    <property type="nucleotide sequence ID" value="NZ_PVBT01000006.1"/>
</dbReference>
<evidence type="ECO:0000259" key="1">
    <source>
        <dbReference type="Pfam" id="PF00534"/>
    </source>
</evidence>
<evidence type="ECO:0000313" key="3">
    <source>
        <dbReference type="EMBL" id="PRD50888.1"/>
    </source>
</evidence>
<protein>
    <submittedName>
        <fullName evidence="3">Glycosyl transferase</fullName>
    </submittedName>
</protein>
<dbReference type="InterPro" id="IPR001296">
    <property type="entry name" value="Glyco_trans_1"/>
</dbReference>
<sequence>MSDRRSLRIVHCFRAPVGGIFRHVRDLVDAQVKAGHQVGVVCDASTGGDFEETLLASMRDKLALGLKRIAMQRQIGPGDLIAAVRTRSTFKAMQPDILHGHGAKGGIYARLSGSLLRLSGKRVARFYSPHGGSLHYAPSAMAGRVIFRIERFMEGMTDRIIFVSAFERDTYISKVGAPRCTSALIYNGLADGEFEPVQPDTNTADFLFIGELRTLKGPDLFIDALAGAGRMGGPPPTAVMVGDGGERDQLVRQAEAAGIGAQIRFLPPMQARAAFRLARTVVIPSRAEALPYIVLEALAAGRPVIVSRVGGIPEIVGDHSAALVQPDAQALARKMAAVLGDPAAHAAALPNPGQIRQRFSIGGMATRLENEYFAALNE</sequence>
<dbReference type="PANTHER" id="PTHR12526">
    <property type="entry name" value="GLYCOSYLTRANSFERASE"/>
    <property type="match status" value="1"/>
</dbReference>
<reference evidence="3 4" key="1">
    <citation type="submission" date="2018-02" db="EMBL/GenBank/DDBJ databases">
        <title>The draft genome of Phyllobacterium myrsinacearum DSM5892.</title>
        <authorList>
            <person name="Li L."/>
            <person name="Liu L."/>
            <person name="Zhang X."/>
            <person name="Wang T."/>
        </authorList>
    </citation>
    <scope>NUCLEOTIDE SEQUENCE [LARGE SCALE GENOMIC DNA]</scope>
    <source>
        <strain evidence="3 4">DSM 5892</strain>
    </source>
</reference>
<feature type="domain" description="Glycosyltransferase subfamily 4-like N-terminal" evidence="2">
    <location>
        <begin position="17"/>
        <end position="188"/>
    </location>
</feature>
<dbReference type="Proteomes" id="UP000238563">
    <property type="component" value="Unassembled WGS sequence"/>
</dbReference>
<dbReference type="EMBL" id="PVBT01000006">
    <property type="protein sequence ID" value="PRD50888.1"/>
    <property type="molecule type" value="Genomic_DNA"/>
</dbReference>
<dbReference type="PANTHER" id="PTHR12526:SF638">
    <property type="entry name" value="SPORE COAT PROTEIN SA"/>
    <property type="match status" value="1"/>
</dbReference>
<dbReference type="OrthoDB" id="9806708at2"/>
<name>A0A2S9JDC9_9HYPH</name>
<keyword evidence="4" id="KW-1185">Reference proteome</keyword>